<sequence>MKQMKGASSSLARSLAGPDQFFQWADGYAVFSLSRAHRHNAIQYVERQKEHHMERTTRAAWEQSTEDDLPT</sequence>
<dbReference type="Proteomes" id="UP000520814">
    <property type="component" value="Unassembled WGS sequence"/>
</dbReference>
<dbReference type="EMBL" id="JACHGW010000003">
    <property type="protein sequence ID" value="MBB6051978.1"/>
    <property type="molecule type" value="Genomic_DNA"/>
</dbReference>
<dbReference type="GO" id="GO:0003677">
    <property type="term" value="F:DNA binding"/>
    <property type="evidence" value="ECO:0007669"/>
    <property type="project" value="InterPro"/>
</dbReference>
<dbReference type="Gene3D" id="3.30.70.1290">
    <property type="entry name" value="Transposase IS200-like"/>
    <property type="match status" value="1"/>
</dbReference>
<evidence type="ECO:0000313" key="3">
    <source>
        <dbReference type="Proteomes" id="UP000520814"/>
    </source>
</evidence>
<evidence type="ECO:0008006" key="4">
    <source>
        <dbReference type="Google" id="ProtNLM"/>
    </source>
</evidence>
<dbReference type="GO" id="GO:0004803">
    <property type="term" value="F:transposase activity"/>
    <property type="evidence" value="ECO:0007669"/>
    <property type="project" value="InterPro"/>
</dbReference>
<keyword evidence="3" id="KW-1185">Reference proteome</keyword>
<dbReference type="SUPFAM" id="SSF143422">
    <property type="entry name" value="Transposase IS200-like"/>
    <property type="match status" value="1"/>
</dbReference>
<protein>
    <recommendedName>
        <fullName evidence="4">Transposase IS200-like domain-containing protein</fullName>
    </recommendedName>
</protein>
<dbReference type="GO" id="GO:0006313">
    <property type="term" value="P:DNA transposition"/>
    <property type="evidence" value="ECO:0007669"/>
    <property type="project" value="InterPro"/>
</dbReference>
<reference evidence="2 3" key="1">
    <citation type="submission" date="2020-08" db="EMBL/GenBank/DDBJ databases">
        <title>Genomic Encyclopedia of Type Strains, Phase IV (KMG-IV): sequencing the most valuable type-strain genomes for metagenomic binning, comparative biology and taxonomic classification.</title>
        <authorList>
            <person name="Goeker M."/>
        </authorList>
    </citation>
    <scope>NUCLEOTIDE SEQUENCE [LARGE SCALE GENOMIC DNA]</scope>
    <source>
        <strain evidence="2 3">DSM 23562</strain>
    </source>
</reference>
<dbReference type="AlphaFoldDB" id="A0A7W9W7S1"/>
<organism evidence="2 3">
    <name type="scientific">Armatimonas rosea</name>
    <dbReference type="NCBI Taxonomy" id="685828"/>
    <lineage>
        <taxon>Bacteria</taxon>
        <taxon>Bacillati</taxon>
        <taxon>Armatimonadota</taxon>
        <taxon>Armatimonadia</taxon>
        <taxon>Armatimonadales</taxon>
        <taxon>Armatimonadaceae</taxon>
        <taxon>Armatimonas</taxon>
    </lineage>
</organism>
<evidence type="ECO:0000313" key="2">
    <source>
        <dbReference type="EMBL" id="MBB6051978.1"/>
    </source>
</evidence>
<feature type="region of interest" description="Disordered" evidence="1">
    <location>
        <begin position="47"/>
        <end position="71"/>
    </location>
</feature>
<feature type="compositionally biased region" description="Basic and acidic residues" evidence="1">
    <location>
        <begin position="47"/>
        <end position="57"/>
    </location>
</feature>
<gene>
    <name evidence="2" type="ORF">HNQ39_003788</name>
</gene>
<dbReference type="InterPro" id="IPR036515">
    <property type="entry name" value="Transposase_17_sf"/>
</dbReference>
<accession>A0A7W9W7S1</accession>
<proteinExistence type="predicted"/>
<name>A0A7W9W7S1_ARMRO</name>
<comment type="caution">
    <text evidence="2">The sequence shown here is derived from an EMBL/GenBank/DDBJ whole genome shotgun (WGS) entry which is preliminary data.</text>
</comment>
<evidence type="ECO:0000256" key="1">
    <source>
        <dbReference type="SAM" id="MobiDB-lite"/>
    </source>
</evidence>